<evidence type="ECO:0000259" key="1">
    <source>
        <dbReference type="Pfam" id="PF04851"/>
    </source>
</evidence>
<dbReference type="GO" id="GO:0016787">
    <property type="term" value="F:hydrolase activity"/>
    <property type="evidence" value="ECO:0007669"/>
    <property type="project" value="InterPro"/>
</dbReference>
<reference evidence="2" key="1">
    <citation type="journal article" date="2020" name="mSystems">
        <title>Genome- and Community-Level Interaction Insights into Carbon Utilization and Element Cycling Functions of Hydrothermarchaeota in Hydrothermal Sediment.</title>
        <authorList>
            <person name="Zhou Z."/>
            <person name="Liu Y."/>
            <person name="Xu W."/>
            <person name="Pan J."/>
            <person name="Luo Z.H."/>
            <person name="Li M."/>
        </authorList>
    </citation>
    <scope>NUCLEOTIDE SEQUENCE [LARGE SCALE GENOMIC DNA]</scope>
    <source>
        <strain evidence="2">SpSt-488</strain>
    </source>
</reference>
<keyword evidence="2" id="KW-0378">Hydrolase</keyword>
<name>A0A7C4CAS6_UNCW3</name>
<dbReference type="AlphaFoldDB" id="A0A7C4CAS6"/>
<accession>A0A7C4CAS6</accession>
<dbReference type="InterPro" id="IPR006935">
    <property type="entry name" value="Helicase/UvrB_N"/>
</dbReference>
<dbReference type="GO" id="GO:0005524">
    <property type="term" value="F:ATP binding"/>
    <property type="evidence" value="ECO:0007669"/>
    <property type="project" value="InterPro"/>
</dbReference>
<keyword evidence="2" id="KW-0255">Endonuclease</keyword>
<dbReference type="InterPro" id="IPR027417">
    <property type="entry name" value="P-loop_NTPase"/>
</dbReference>
<comment type="caution">
    <text evidence="2">The sequence shown here is derived from an EMBL/GenBank/DDBJ whole genome shotgun (WGS) entry which is preliminary data.</text>
</comment>
<dbReference type="GO" id="GO:0004519">
    <property type="term" value="F:endonuclease activity"/>
    <property type="evidence" value="ECO:0007669"/>
    <property type="project" value="UniProtKB-KW"/>
</dbReference>
<dbReference type="GO" id="GO:0003677">
    <property type="term" value="F:DNA binding"/>
    <property type="evidence" value="ECO:0007669"/>
    <property type="project" value="InterPro"/>
</dbReference>
<proteinExistence type="predicted"/>
<gene>
    <name evidence="2" type="ORF">ENS41_02530</name>
</gene>
<sequence>MPRPLLQELADDFVRWDNLPPAWSSFDLSEFSESKRMWDYQQKALERAIKVLWKFYEEFADYHPGEGLETNVERNRKLVEWYQRNGLEGDLSLPLKDGSRVQRLLDPYFDTGSGRLDFGSFVNRMCFWMATGSGKTLVLVKLIQVLKGLIETGEIPPHDILVLTYREDLIEQLRRHVDEFNRSHRDCFIRLRELREYPEVKRVATAFSGTEVNVFYYRSDLMSDEQKEKIVDFRNYDNDGRWFVMLDEAHKGDKEDSKRQHIYAILARNGFLFNFSATFADPRDIITTVSNFNLPEFIRAGYGKHITILEQTFRAFRNEDDYSGDEKQRIVLKALMLLAYAATCAQALCRKRADMYHRPMLMTLVNSVNVEDADLKLFFRELARIGNGDVDEDVWQKAWAELREELAARPKAMFEDESIAFVEAAFRSLRLKDVLRLVFNADAGGEIEVLQRGSDRKELAFKLKSSDRPFALVKIGDVSGWLKEELAGYEVGERFEDESYFEQLNRPDSSVNILMGSRSFYEGWDSNRPNVICYINIGTGTDARKFILQSVGRGVRIEPKKGLRRRLRFLSREGMVDDATYEAARNESPILETLLIMGTNRRALQTVIGEMQKEGGVGERHQMSLFLNPEAERRLLLIPTFRQASTPLAEQRRVVKYNVDPDELGLLRQYAETTDARVLVARHGVAPRMVRLLNRSLANHDEFYNTDGPRVKNLDVLARRVFSHLGIVPDELDRLKPMTDEIQHYKNIVIELRDIAELAEKVAAVRDYRDPEAEEQELDALLDAKKISREEYKKRLKAAARRQPGAEFTHNGHTLNIEAIANHYYIPVLLAGDERVEFIKHAIRHKSEVQFVRDLQQHLDAFSGFDWWMFSKVDESLDSVWIPWYDVKPHKFYPDFVFWLQKGSRYVIAFVDPKGTEHTQLMRKLDGYRMLFEEDDAPKPIRHNGLTVIITTLMYPRDVALVAESYRRHCVDSVTGLAKQLQSLI</sequence>
<dbReference type="Pfam" id="PF04851">
    <property type="entry name" value="ResIII"/>
    <property type="match status" value="1"/>
</dbReference>
<evidence type="ECO:0000313" key="2">
    <source>
        <dbReference type="EMBL" id="HGK27813.1"/>
    </source>
</evidence>
<dbReference type="SUPFAM" id="SSF52540">
    <property type="entry name" value="P-loop containing nucleoside triphosphate hydrolases"/>
    <property type="match status" value="1"/>
</dbReference>
<dbReference type="EMBL" id="DSUT01000043">
    <property type="protein sequence ID" value="HGK27813.1"/>
    <property type="molecule type" value="Genomic_DNA"/>
</dbReference>
<protein>
    <submittedName>
        <fullName evidence="2">Restriction endonuclease subunit R</fullName>
    </submittedName>
</protein>
<organism evidence="2">
    <name type="scientific">candidate division WOR-3 bacterium</name>
    <dbReference type="NCBI Taxonomy" id="2052148"/>
    <lineage>
        <taxon>Bacteria</taxon>
        <taxon>Bacteria division WOR-3</taxon>
    </lineage>
</organism>
<keyword evidence="2" id="KW-0540">Nuclease</keyword>
<feature type="domain" description="Helicase/UvrB N-terminal" evidence="1">
    <location>
        <begin position="123"/>
        <end position="280"/>
    </location>
</feature>
<dbReference type="Gene3D" id="3.40.50.300">
    <property type="entry name" value="P-loop containing nucleotide triphosphate hydrolases"/>
    <property type="match status" value="1"/>
</dbReference>